<comment type="caution">
    <text evidence="1">The sequence shown here is derived from an EMBL/GenBank/DDBJ whole genome shotgun (WGS) entry which is preliminary data.</text>
</comment>
<dbReference type="AlphaFoldDB" id="A0A1G2RUS1"/>
<proteinExistence type="predicted"/>
<evidence type="ECO:0000313" key="2">
    <source>
        <dbReference type="Proteomes" id="UP000177853"/>
    </source>
</evidence>
<organism evidence="1 2">
    <name type="scientific">Candidatus Wildermuthbacteria bacterium RIFCSPLOWO2_12_FULL_40_9</name>
    <dbReference type="NCBI Taxonomy" id="1802467"/>
    <lineage>
        <taxon>Bacteria</taxon>
        <taxon>Candidatus Wildermuthiibacteriota</taxon>
    </lineage>
</organism>
<gene>
    <name evidence="1" type="ORF">A3H01_02445</name>
</gene>
<sequence>MQYARLLKEVRSCRRDMLKNRKTFWENNRKNFENNLKLIIGSQKKPKGWKIYVVASNLLSDKRVMPFDYDAWSSTNIIGATKKQGFEVMIFFNRAALEFLSRPALLTLVLHELRHVWQIAKSPKASLRSLVDDNFSAKLEKDAESPVKILPGEIKKEAVLEKILYCYDSGGWNAARKMVYFMHKKRENMYGGGYLREMEKEEYDAFINAQRKKSIKAFISYFN</sequence>
<evidence type="ECO:0000313" key="1">
    <source>
        <dbReference type="EMBL" id="OHA76567.1"/>
    </source>
</evidence>
<name>A0A1G2RUS1_9BACT</name>
<protein>
    <submittedName>
        <fullName evidence="1">Uncharacterized protein</fullName>
    </submittedName>
</protein>
<dbReference type="EMBL" id="MHUM01000026">
    <property type="protein sequence ID" value="OHA76567.1"/>
    <property type="molecule type" value="Genomic_DNA"/>
</dbReference>
<dbReference type="Proteomes" id="UP000177853">
    <property type="component" value="Unassembled WGS sequence"/>
</dbReference>
<accession>A0A1G2RUS1</accession>
<reference evidence="1 2" key="1">
    <citation type="journal article" date="2016" name="Nat. Commun.">
        <title>Thousands of microbial genomes shed light on interconnected biogeochemical processes in an aquifer system.</title>
        <authorList>
            <person name="Anantharaman K."/>
            <person name="Brown C.T."/>
            <person name="Hug L.A."/>
            <person name="Sharon I."/>
            <person name="Castelle C.J."/>
            <person name="Probst A.J."/>
            <person name="Thomas B.C."/>
            <person name="Singh A."/>
            <person name="Wilkins M.J."/>
            <person name="Karaoz U."/>
            <person name="Brodie E.L."/>
            <person name="Williams K.H."/>
            <person name="Hubbard S.S."/>
            <person name="Banfield J.F."/>
        </authorList>
    </citation>
    <scope>NUCLEOTIDE SEQUENCE [LARGE SCALE GENOMIC DNA]</scope>
</reference>